<dbReference type="Gene3D" id="1.10.10.1590">
    <property type="entry name" value="NADH-quinone oxidoreductase subunit E"/>
    <property type="match status" value="1"/>
</dbReference>
<dbReference type="Gene3D" id="3.40.30.10">
    <property type="entry name" value="Glutaredoxin"/>
    <property type="match status" value="1"/>
</dbReference>
<dbReference type="GO" id="GO:0010181">
    <property type="term" value="F:FMN binding"/>
    <property type="evidence" value="ECO:0007669"/>
    <property type="project" value="InterPro"/>
</dbReference>
<dbReference type="SUPFAM" id="SSF142019">
    <property type="entry name" value="Nqo1 FMN-binding domain-like"/>
    <property type="match status" value="1"/>
</dbReference>
<dbReference type="RefSeq" id="WP_188966768.1">
    <property type="nucleotide sequence ID" value="NZ_BMKW01000004.1"/>
</dbReference>
<dbReference type="PROSITE" id="PS00645">
    <property type="entry name" value="COMPLEX1_51K_2"/>
    <property type="match status" value="1"/>
</dbReference>
<feature type="compositionally biased region" description="Basic and acidic residues" evidence="7">
    <location>
        <begin position="1"/>
        <end position="14"/>
    </location>
</feature>
<dbReference type="SUPFAM" id="SSF52833">
    <property type="entry name" value="Thioredoxin-like"/>
    <property type="match status" value="1"/>
</dbReference>
<evidence type="ECO:0000256" key="4">
    <source>
        <dbReference type="ARBA" id="ARBA00022723"/>
    </source>
</evidence>
<feature type="region of interest" description="Disordered" evidence="7">
    <location>
        <begin position="1"/>
        <end position="29"/>
    </location>
</feature>
<dbReference type="Proteomes" id="UP000661507">
    <property type="component" value="Unassembled WGS sequence"/>
</dbReference>
<evidence type="ECO:0000313" key="10">
    <source>
        <dbReference type="Proteomes" id="UP000661507"/>
    </source>
</evidence>
<evidence type="ECO:0000256" key="1">
    <source>
        <dbReference type="ARBA" id="ARBA00001917"/>
    </source>
</evidence>
<evidence type="ECO:0000259" key="8">
    <source>
        <dbReference type="SMART" id="SM00928"/>
    </source>
</evidence>
<dbReference type="PANTHER" id="PTHR43578">
    <property type="entry name" value="NADH-QUINONE OXIDOREDUCTASE SUBUNIT F"/>
    <property type="match status" value="1"/>
</dbReference>
<dbReference type="InterPro" id="IPR036249">
    <property type="entry name" value="Thioredoxin-like_sf"/>
</dbReference>
<dbReference type="InterPro" id="IPR011538">
    <property type="entry name" value="Nuo51_FMN-bd"/>
</dbReference>
<dbReference type="SUPFAM" id="SSF140490">
    <property type="entry name" value="Nqo1C-terminal domain-like"/>
    <property type="match status" value="1"/>
</dbReference>
<evidence type="ECO:0000256" key="2">
    <source>
        <dbReference type="ARBA" id="ARBA00007523"/>
    </source>
</evidence>
<dbReference type="Pfam" id="PF10531">
    <property type="entry name" value="SLBB"/>
    <property type="match status" value="1"/>
</dbReference>
<dbReference type="Pfam" id="PF01257">
    <property type="entry name" value="2Fe-2S_thioredx"/>
    <property type="match status" value="1"/>
</dbReference>
<keyword evidence="5" id="KW-0408">Iron</keyword>
<reference evidence="9" key="2">
    <citation type="submission" date="2020-09" db="EMBL/GenBank/DDBJ databases">
        <authorList>
            <person name="Sun Q."/>
            <person name="Zhou Y."/>
        </authorList>
    </citation>
    <scope>NUCLEOTIDE SEQUENCE</scope>
    <source>
        <strain evidence="9">CGMCC 1.3617</strain>
    </source>
</reference>
<dbReference type="InterPro" id="IPR019554">
    <property type="entry name" value="Soluble_ligand-bd"/>
</dbReference>
<keyword evidence="3" id="KW-0004">4Fe-4S</keyword>
<dbReference type="Gene3D" id="3.10.20.600">
    <property type="match status" value="1"/>
</dbReference>
<gene>
    <name evidence="9" type="ORF">GCM10011320_18590</name>
</gene>
<sequence>MAPSRSEREAESTARRPRFGPRGRTATPAAREAVAAALGTTPPQRGLLIEYLHTLQDRHGALQPDHLVALAEALHVAPVEVFEVATFYAHFDVLADGAPAPPPVTIRVCESLPCAMAGAHRLLDALRAAPPGGARILSAPCMGACDQAPVCAAEQGGADGLVTAATPGRVAAAWLHGVRLVPPAPPHPLPPMPVLAAARDGLLTREAMLAALDAAGLRGLGGAGFPAARKWRAVMAQPGPRHLVVNADEGEPGTFKDRWCLHHHLHRVLEGMLLAAQAIDAEACWIYLRDEYPEARHALATASAALCETGVAQRPIHLRRGAGAYICGEETALLESLEGRRGYPRHKPPYPGEVGLFGRPTLIHNVETLWWLPELFAAPEAAARYAAAGRRGQSGRRLVSLSGRVRKPGVHDAPAGITALELIEECGGGMQDGHRLAAYLPGGASGGILPAAMADLPLAFGTLDHLGCFVGSGGVVVLSDQDDLADAARNLVRFFHDESCGQCTPCRVGTQKAARLLDAPHWDRALLHELAQAMADGSICGLGQAAMNPVLSLLRHFPAEALP</sequence>
<comment type="similarity">
    <text evidence="2">Belongs to the complex I 51 kDa subunit family.</text>
</comment>
<dbReference type="EMBL" id="BMKW01000004">
    <property type="protein sequence ID" value="GGJ11695.1"/>
    <property type="molecule type" value="Genomic_DNA"/>
</dbReference>
<dbReference type="GO" id="GO:0008137">
    <property type="term" value="F:NADH dehydrogenase (ubiquinone) activity"/>
    <property type="evidence" value="ECO:0007669"/>
    <property type="project" value="InterPro"/>
</dbReference>
<comment type="cofactor">
    <cofactor evidence="1">
        <name>FMN</name>
        <dbReference type="ChEBI" id="CHEBI:58210"/>
    </cofactor>
</comment>
<feature type="domain" description="NADH-ubiquinone oxidoreductase 51kDa subunit iron-sulphur binding" evidence="8">
    <location>
        <begin position="485"/>
        <end position="530"/>
    </location>
</feature>
<dbReference type="InterPro" id="IPR001949">
    <property type="entry name" value="NADH-UbQ_OxRdtase_51kDa_CS"/>
</dbReference>
<dbReference type="InterPro" id="IPR019575">
    <property type="entry name" value="Nuop51_4Fe4S-bd"/>
</dbReference>
<proteinExistence type="inferred from homology"/>
<dbReference type="AlphaFoldDB" id="A0A917NME3"/>
<evidence type="ECO:0000256" key="5">
    <source>
        <dbReference type="ARBA" id="ARBA00023004"/>
    </source>
</evidence>
<evidence type="ECO:0000256" key="7">
    <source>
        <dbReference type="SAM" id="MobiDB-lite"/>
    </source>
</evidence>
<keyword evidence="4" id="KW-0479">Metal-binding</keyword>
<evidence type="ECO:0000256" key="6">
    <source>
        <dbReference type="ARBA" id="ARBA00023014"/>
    </source>
</evidence>
<dbReference type="Gene3D" id="3.40.50.11540">
    <property type="entry name" value="NADH-ubiquinone oxidoreductase 51kDa subunit"/>
    <property type="match status" value="1"/>
</dbReference>
<comment type="caution">
    <text evidence="9">The sequence shown here is derived from an EMBL/GenBank/DDBJ whole genome shotgun (WGS) entry which is preliminary data.</text>
</comment>
<evidence type="ECO:0000313" key="9">
    <source>
        <dbReference type="EMBL" id="GGJ11695.1"/>
    </source>
</evidence>
<dbReference type="InterPro" id="IPR041921">
    <property type="entry name" value="NuoE_N"/>
</dbReference>
<dbReference type="GO" id="GO:0051539">
    <property type="term" value="F:4 iron, 4 sulfur cluster binding"/>
    <property type="evidence" value="ECO:0007669"/>
    <property type="project" value="UniProtKB-KW"/>
</dbReference>
<protein>
    <submittedName>
        <fullName evidence="9">NADH-quinone oxidoreductase subunit F</fullName>
    </submittedName>
</protein>
<dbReference type="PANTHER" id="PTHR43578:SF3">
    <property type="entry name" value="NADH-QUINONE OXIDOREDUCTASE SUBUNIT F"/>
    <property type="match status" value="1"/>
</dbReference>
<accession>A0A917NME3</accession>
<dbReference type="InterPro" id="IPR037207">
    <property type="entry name" value="Nuop51_4Fe4S-bd_sf"/>
</dbReference>
<dbReference type="GO" id="GO:0046872">
    <property type="term" value="F:metal ion binding"/>
    <property type="evidence" value="ECO:0007669"/>
    <property type="project" value="UniProtKB-KW"/>
</dbReference>
<keyword evidence="10" id="KW-1185">Reference proteome</keyword>
<evidence type="ECO:0000256" key="3">
    <source>
        <dbReference type="ARBA" id="ARBA00022485"/>
    </source>
</evidence>
<dbReference type="InterPro" id="IPR037225">
    <property type="entry name" value="Nuo51_FMN-bd_sf"/>
</dbReference>
<dbReference type="Pfam" id="PF01512">
    <property type="entry name" value="Complex1_51K"/>
    <property type="match status" value="1"/>
</dbReference>
<dbReference type="PROSITE" id="PS00644">
    <property type="entry name" value="COMPLEX1_51K_1"/>
    <property type="match status" value="1"/>
</dbReference>
<name>A0A917NME3_9PROT</name>
<dbReference type="Pfam" id="PF10589">
    <property type="entry name" value="NADH_4Fe-4S"/>
    <property type="match status" value="1"/>
</dbReference>
<dbReference type="SUPFAM" id="SSF142984">
    <property type="entry name" value="Nqo1 middle domain-like"/>
    <property type="match status" value="1"/>
</dbReference>
<reference evidence="9" key="1">
    <citation type="journal article" date="2014" name="Int. J. Syst. Evol. Microbiol.">
        <title>Complete genome sequence of Corynebacterium casei LMG S-19264T (=DSM 44701T), isolated from a smear-ripened cheese.</title>
        <authorList>
            <consortium name="US DOE Joint Genome Institute (JGI-PGF)"/>
            <person name="Walter F."/>
            <person name="Albersmeier A."/>
            <person name="Kalinowski J."/>
            <person name="Ruckert C."/>
        </authorList>
    </citation>
    <scope>NUCLEOTIDE SEQUENCE</scope>
    <source>
        <strain evidence="9">CGMCC 1.3617</strain>
    </source>
</reference>
<organism evidence="9 10">
    <name type="scientific">Neoroseomonas lacus</name>
    <dbReference type="NCBI Taxonomy" id="287609"/>
    <lineage>
        <taxon>Bacteria</taxon>
        <taxon>Pseudomonadati</taxon>
        <taxon>Pseudomonadota</taxon>
        <taxon>Alphaproteobacteria</taxon>
        <taxon>Acetobacterales</taxon>
        <taxon>Acetobacteraceae</taxon>
        <taxon>Neoroseomonas</taxon>
    </lineage>
</organism>
<dbReference type="SMART" id="SM00928">
    <property type="entry name" value="NADH_4Fe-4S"/>
    <property type="match status" value="1"/>
</dbReference>
<dbReference type="Gene3D" id="1.20.1440.230">
    <property type="entry name" value="NADH-ubiquinone oxidoreductase 51kDa subunit, iron-sulphur binding domain"/>
    <property type="match status" value="1"/>
</dbReference>
<keyword evidence="6" id="KW-0411">Iron-sulfur</keyword>